<keyword evidence="4" id="KW-1185">Reference proteome</keyword>
<dbReference type="Proteomes" id="UP000824469">
    <property type="component" value="Unassembled WGS sequence"/>
</dbReference>
<feature type="non-terminal residue" evidence="3">
    <location>
        <position position="1"/>
    </location>
</feature>
<dbReference type="EMBL" id="JAHRHJ020000005">
    <property type="protein sequence ID" value="KAH9313612.1"/>
    <property type="molecule type" value="Genomic_DNA"/>
</dbReference>
<feature type="non-terminal residue" evidence="3">
    <location>
        <position position="117"/>
    </location>
</feature>
<accession>A0AA38LAI6</accession>
<name>A0AA38LAI6_TAXCH</name>
<sequence length="117" mass="13175">CPPMNPIPPPSSTPPPPHTAPTPPLPKRKHDDVGSSKKRKSLKTRIPTSQRVLRSHKELELAESLLHISMLVEKPKEEDLLEKVDRLEKEIQELKGALKNMEKAKGKRILQGEKEEG</sequence>
<evidence type="ECO:0000256" key="2">
    <source>
        <dbReference type="SAM" id="MobiDB-lite"/>
    </source>
</evidence>
<reference evidence="3 4" key="1">
    <citation type="journal article" date="2021" name="Nat. Plants">
        <title>The Taxus genome provides insights into paclitaxel biosynthesis.</title>
        <authorList>
            <person name="Xiong X."/>
            <person name="Gou J."/>
            <person name="Liao Q."/>
            <person name="Li Y."/>
            <person name="Zhou Q."/>
            <person name="Bi G."/>
            <person name="Li C."/>
            <person name="Du R."/>
            <person name="Wang X."/>
            <person name="Sun T."/>
            <person name="Guo L."/>
            <person name="Liang H."/>
            <person name="Lu P."/>
            <person name="Wu Y."/>
            <person name="Zhang Z."/>
            <person name="Ro D.K."/>
            <person name="Shang Y."/>
            <person name="Huang S."/>
            <person name="Yan J."/>
        </authorList>
    </citation>
    <scope>NUCLEOTIDE SEQUENCE [LARGE SCALE GENOMIC DNA]</scope>
    <source>
        <strain evidence="3">Ta-2019</strain>
    </source>
</reference>
<dbReference type="AlphaFoldDB" id="A0AA38LAI6"/>
<feature type="compositionally biased region" description="Pro residues" evidence="2">
    <location>
        <begin position="1"/>
        <end position="25"/>
    </location>
</feature>
<gene>
    <name evidence="3" type="ORF">KI387_022239</name>
</gene>
<keyword evidence="1" id="KW-0175">Coiled coil</keyword>
<organism evidence="3 4">
    <name type="scientific">Taxus chinensis</name>
    <name type="common">Chinese yew</name>
    <name type="synonym">Taxus wallichiana var. chinensis</name>
    <dbReference type="NCBI Taxonomy" id="29808"/>
    <lineage>
        <taxon>Eukaryota</taxon>
        <taxon>Viridiplantae</taxon>
        <taxon>Streptophyta</taxon>
        <taxon>Embryophyta</taxon>
        <taxon>Tracheophyta</taxon>
        <taxon>Spermatophyta</taxon>
        <taxon>Pinopsida</taxon>
        <taxon>Pinidae</taxon>
        <taxon>Conifers II</taxon>
        <taxon>Cupressales</taxon>
        <taxon>Taxaceae</taxon>
        <taxon>Taxus</taxon>
    </lineage>
</organism>
<protein>
    <submittedName>
        <fullName evidence="3">Uncharacterized protein</fullName>
    </submittedName>
</protein>
<comment type="caution">
    <text evidence="3">The sequence shown here is derived from an EMBL/GenBank/DDBJ whole genome shotgun (WGS) entry which is preliminary data.</text>
</comment>
<evidence type="ECO:0000313" key="4">
    <source>
        <dbReference type="Proteomes" id="UP000824469"/>
    </source>
</evidence>
<feature type="coiled-coil region" evidence="1">
    <location>
        <begin position="77"/>
        <end position="107"/>
    </location>
</feature>
<proteinExistence type="predicted"/>
<evidence type="ECO:0000256" key="1">
    <source>
        <dbReference type="SAM" id="Coils"/>
    </source>
</evidence>
<feature type="region of interest" description="Disordered" evidence="2">
    <location>
        <begin position="1"/>
        <end position="50"/>
    </location>
</feature>
<evidence type="ECO:0000313" key="3">
    <source>
        <dbReference type="EMBL" id="KAH9313612.1"/>
    </source>
</evidence>